<sequence>MIRILDKPIRRVLLPNQVNAWGIFCEGVLVWKYDPQVVEITQTGAISIPAFARFIDFVLIGGGSSGQTGNGAVGVAGRGGNPGDWLGVTIERGVEIPWTTSTASIVVGDGGEQAPNNDFAQPIEGQPSVVSMTGMSSILAPGGFGTRSENSQLGKAAPNFTYNGRNYVGGLGGVEDDMTGKAPGGAGAGGFGGTFGNRQRGWPGGKGKVWAIFRSF</sequence>
<gene>
    <name evidence="2" type="primary">26</name>
    <name evidence="2" type="ORF">SEA_AVAZAK_26</name>
</gene>
<dbReference type="KEGG" id="vg:55624277"/>
<feature type="domain" description="Glycine-rich" evidence="1">
    <location>
        <begin position="44"/>
        <end position="211"/>
    </location>
</feature>
<dbReference type="Pfam" id="PF21722">
    <property type="entry name" value="Gly_rich_2"/>
    <property type="match status" value="1"/>
</dbReference>
<keyword evidence="3" id="KW-1185">Reference proteome</keyword>
<dbReference type="Proteomes" id="UP000425472">
    <property type="component" value="Segment"/>
</dbReference>
<name>A0A649V6K2_9CAUD</name>
<dbReference type="RefSeq" id="YP_009853592.1">
    <property type="nucleotide sequence ID" value="NC_048822.1"/>
</dbReference>
<organism evidence="2 3">
    <name type="scientific">Gordonia phage Avazak</name>
    <dbReference type="NCBI Taxonomy" id="2656529"/>
    <lineage>
        <taxon>Viruses</taxon>
        <taxon>Duplodnaviria</taxon>
        <taxon>Heunggongvirae</taxon>
        <taxon>Uroviricota</taxon>
        <taxon>Caudoviricetes</taxon>
        <taxon>Deejayvirinae</taxon>
        <taxon>Tanisvirus</taxon>
        <taxon>Tanisvirus avazak</taxon>
    </lineage>
</organism>
<reference evidence="2 3" key="1">
    <citation type="submission" date="2019-10" db="EMBL/GenBank/DDBJ databases">
        <authorList>
            <person name="Millar G.J."/>
            <person name="Stotolongo A."/>
            <person name="Acosta C.G."/>
            <person name="Alexandre C.L."/>
            <person name="Birchfield S.K."/>
            <person name="Bradshaw K.L."/>
            <person name="Collins J.L."/>
            <person name="Emile S.L."/>
            <person name="Gale T.J."/>
            <person name="Higgs R.I."/>
            <person name="Jakubik A.E."/>
            <person name="Jasna A.S."/>
            <person name="Lightbourn T.A."/>
            <person name="Ortegon K.B."/>
            <person name="Sargent D.P."/>
            <person name="Thermozier K.N."/>
            <person name="Thomas F."/>
            <person name="Tucker J.D."/>
            <person name="White J.S."/>
            <person name="Sconiers W.B."/>
            <person name="Coleman S.T."/>
            <person name="Riley H.L."/>
            <person name="Garlena R.A."/>
            <person name="Russell D.A."/>
            <person name="Pope W.H."/>
            <person name="Jacobs-Sera D."/>
            <person name="Hatfull G.F."/>
        </authorList>
    </citation>
    <scope>NUCLEOTIDE SEQUENCE [LARGE SCALE GENOMIC DNA]</scope>
</reference>
<dbReference type="InterPro" id="IPR049304">
    <property type="entry name" value="Gly_rich_dom"/>
</dbReference>
<dbReference type="EMBL" id="MN585971">
    <property type="protein sequence ID" value="QGJ88008.1"/>
    <property type="molecule type" value="Genomic_DNA"/>
</dbReference>
<proteinExistence type="predicted"/>
<dbReference type="GeneID" id="55624277"/>
<evidence type="ECO:0000259" key="1">
    <source>
        <dbReference type="Pfam" id="PF21722"/>
    </source>
</evidence>
<protein>
    <recommendedName>
        <fullName evidence="1">Glycine-rich domain-containing protein</fullName>
    </recommendedName>
</protein>
<accession>A0A649V6K2</accession>
<evidence type="ECO:0000313" key="2">
    <source>
        <dbReference type="EMBL" id="QGJ88008.1"/>
    </source>
</evidence>
<evidence type="ECO:0000313" key="3">
    <source>
        <dbReference type="Proteomes" id="UP000425472"/>
    </source>
</evidence>